<evidence type="ECO:0008006" key="4">
    <source>
        <dbReference type="Google" id="ProtNLM"/>
    </source>
</evidence>
<keyword evidence="1" id="KW-0472">Membrane</keyword>
<dbReference type="InterPro" id="IPR004704">
    <property type="entry name" value="PTS_IID_man"/>
</dbReference>
<accession>A0A0X8JQP9</accession>
<dbReference type="KEGG" id="doa:AXF15_06505"/>
<dbReference type="EMBL" id="CP014230">
    <property type="protein sequence ID" value="AMD92788.1"/>
    <property type="molecule type" value="Genomic_DNA"/>
</dbReference>
<dbReference type="AlphaFoldDB" id="A0A0X8JQP9"/>
<gene>
    <name evidence="2" type="ORF">AXF15_06505</name>
</gene>
<feature type="transmembrane region" description="Helical" evidence="1">
    <location>
        <begin position="132"/>
        <end position="154"/>
    </location>
</feature>
<dbReference type="OrthoDB" id="9811533at2"/>
<feature type="transmembrane region" description="Helical" evidence="1">
    <location>
        <begin position="99"/>
        <end position="120"/>
    </location>
</feature>
<dbReference type="Proteomes" id="UP000063964">
    <property type="component" value="Chromosome"/>
</dbReference>
<keyword evidence="1" id="KW-1133">Transmembrane helix</keyword>
<sequence>MDVRTLLRIFLRTYLVGATFNTKGMQNVGLAYIMDPALQALFGHDPGALQRARGRYLKHYNTHPFWTPLLAGIFLSMEKKIAQGLLTPKVLPALRSTTVYTLSALGDSFFGGSFLVTWSLVGVNLAVTGHLWLLGCWLAVCLAGLQIFKAYTFARGYAQGLAFLQRLKSWNLIDWGQRLKMVNGVLTAIFLLRVVSSGGFHQLVWALGVCLLAAASSWHTRDRIMLLMVLFFCALLAPWDGISVFVGM</sequence>
<evidence type="ECO:0000256" key="1">
    <source>
        <dbReference type="SAM" id="Phobius"/>
    </source>
</evidence>
<dbReference type="Pfam" id="PF03613">
    <property type="entry name" value="EIID-AGA"/>
    <property type="match status" value="1"/>
</dbReference>
<evidence type="ECO:0000313" key="2">
    <source>
        <dbReference type="EMBL" id="AMD92788.1"/>
    </source>
</evidence>
<protein>
    <recommendedName>
        <fullName evidence="4">3-keto-L-gulonate transporter</fullName>
    </recommendedName>
</protein>
<keyword evidence="3" id="KW-1185">Reference proteome</keyword>
<evidence type="ECO:0000313" key="3">
    <source>
        <dbReference type="Proteomes" id="UP000063964"/>
    </source>
</evidence>
<name>A0A0X8JQP9_9BACT</name>
<feature type="transmembrane region" description="Helical" evidence="1">
    <location>
        <begin position="225"/>
        <end position="246"/>
    </location>
</feature>
<dbReference type="PROSITE" id="PS51108">
    <property type="entry name" value="PTS_EIID"/>
    <property type="match status" value="1"/>
</dbReference>
<proteinExistence type="predicted"/>
<dbReference type="GO" id="GO:0016020">
    <property type="term" value="C:membrane"/>
    <property type="evidence" value="ECO:0007669"/>
    <property type="project" value="InterPro"/>
</dbReference>
<feature type="transmembrane region" description="Helical" evidence="1">
    <location>
        <begin position="175"/>
        <end position="194"/>
    </location>
</feature>
<dbReference type="GO" id="GO:0009401">
    <property type="term" value="P:phosphoenolpyruvate-dependent sugar phosphotransferase system"/>
    <property type="evidence" value="ECO:0007669"/>
    <property type="project" value="InterPro"/>
</dbReference>
<dbReference type="RefSeq" id="WP_066604956.1">
    <property type="nucleotide sequence ID" value="NZ_CP014230.1"/>
</dbReference>
<reference evidence="3" key="1">
    <citation type="submission" date="2016-02" db="EMBL/GenBank/DDBJ databases">
        <authorList>
            <person name="Holder M.E."/>
            <person name="Ajami N.J."/>
            <person name="Petrosino J.F."/>
        </authorList>
    </citation>
    <scope>NUCLEOTIDE SEQUENCE [LARGE SCALE GENOMIC DNA]</scope>
    <source>
        <strain evidence="3">DSM 12838</strain>
    </source>
</reference>
<keyword evidence="1" id="KW-0812">Transmembrane</keyword>
<organism evidence="2 3">
    <name type="scientific">Desulfomicrobium orale DSM 12838</name>
    <dbReference type="NCBI Taxonomy" id="888061"/>
    <lineage>
        <taxon>Bacteria</taxon>
        <taxon>Pseudomonadati</taxon>
        <taxon>Thermodesulfobacteriota</taxon>
        <taxon>Desulfovibrionia</taxon>
        <taxon>Desulfovibrionales</taxon>
        <taxon>Desulfomicrobiaceae</taxon>
        <taxon>Desulfomicrobium</taxon>
    </lineage>
</organism>
<dbReference type="STRING" id="888061.AXF15_06505"/>